<protein>
    <submittedName>
        <fullName evidence="2">Uncharacterized protein</fullName>
    </submittedName>
</protein>
<dbReference type="AlphaFoldDB" id="A0AAN7PAU3"/>
<feature type="region of interest" description="Disordered" evidence="1">
    <location>
        <begin position="149"/>
        <end position="169"/>
    </location>
</feature>
<accession>A0AAN7PAU3</accession>
<proteinExistence type="predicted"/>
<name>A0AAN7PAU3_9COLE</name>
<evidence type="ECO:0000256" key="1">
    <source>
        <dbReference type="SAM" id="MobiDB-lite"/>
    </source>
</evidence>
<evidence type="ECO:0000313" key="2">
    <source>
        <dbReference type="EMBL" id="KAK4881217.1"/>
    </source>
</evidence>
<feature type="region of interest" description="Disordered" evidence="1">
    <location>
        <begin position="90"/>
        <end position="133"/>
    </location>
</feature>
<dbReference type="EMBL" id="JARPUR010000002">
    <property type="protein sequence ID" value="KAK4881217.1"/>
    <property type="molecule type" value="Genomic_DNA"/>
</dbReference>
<organism evidence="2 3">
    <name type="scientific">Aquatica leii</name>
    <dbReference type="NCBI Taxonomy" id="1421715"/>
    <lineage>
        <taxon>Eukaryota</taxon>
        <taxon>Metazoa</taxon>
        <taxon>Ecdysozoa</taxon>
        <taxon>Arthropoda</taxon>
        <taxon>Hexapoda</taxon>
        <taxon>Insecta</taxon>
        <taxon>Pterygota</taxon>
        <taxon>Neoptera</taxon>
        <taxon>Endopterygota</taxon>
        <taxon>Coleoptera</taxon>
        <taxon>Polyphaga</taxon>
        <taxon>Elateriformia</taxon>
        <taxon>Elateroidea</taxon>
        <taxon>Lampyridae</taxon>
        <taxon>Luciolinae</taxon>
        <taxon>Aquatica</taxon>
    </lineage>
</organism>
<sequence length="242" mass="27020">MLEAFGGSVLKPLGVVPLKVQCNELEFIDNFIIVDKTVSPLLGLESCSKLKLIVRKKNFDSLVKFSTKDEFIKNNSELFECLGPYAPSEDSCDASYKPSDEDSDDSNNGPGYKQYSPPIQYNISSDDDTDENDEMANDVEYCLEDNVAHERNTPQPGTSNEEFGPVDGNHQDFAFIGQSGMRDELFAALTQTTEANGLVYLQVNLGSRNYTTSASNVRNEYAEYFSERGAVLWQLNMIHDDE</sequence>
<dbReference type="Proteomes" id="UP001353858">
    <property type="component" value="Unassembled WGS sequence"/>
</dbReference>
<keyword evidence="3" id="KW-1185">Reference proteome</keyword>
<reference evidence="3" key="1">
    <citation type="submission" date="2023-01" db="EMBL/GenBank/DDBJ databases">
        <title>Key to firefly adult light organ development and bioluminescence: homeobox transcription factors regulate luciferase expression and transportation to peroxisome.</title>
        <authorList>
            <person name="Fu X."/>
        </authorList>
    </citation>
    <scope>NUCLEOTIDE SEQUENCE [LARGE SCALE GENOMIC DNA]</scope>
</reference>
<gene>
    <name evidence="2" type="ORF">RN001_004536</name>
</gene>
<comment type="caution">
    <text evidence="2">The sequence shown here is derived from an EMBL/GenBank/DDBJ whole genome shotgun (WGS) entry which is preliminary data.</text>
</comment>
<evidence type="ECO:0000313" key="3">
    <source>
        <dbReference type="Proteomes" id="UP001353858"/>
    </source>
</evidence>